<dbReference type="EMBL" id="CAJNNV010027601">
    <property type="protein sequence ID" value="CAE8620886.1"/>
    <property type="molecule type" value="Genomic_DNA"/>
</dbReference>
<feature type="compositionally biased region" description="Basic and acidic residues" evidence="4">
    <location>
        <begin position="175"/>
        <end position="185"/>
    </location>
</feature>
<accession>A0A813G9G1</accession>
<dbReference type="GO" id="GO:0008270">
    <property type="term" value="F:zinc ion binding"/>
    <property type="evidence" value="ECO:0007669"/>
    <property type="project" value="UniProtKB-KW"/>
</dbReference>
<sequence>MTLPTGAPANYIRGEPPTRCAECGHVLIDALVLSCGHDLCLGCAGNALRQTRSLTGRIVRCLICPSVTELCEEAAATLLGVSASGSGCSGGLAASADTSGRRAEPVTSYHSHQSQLLPQPRVALSAVIGPPVPQAVVWGPQLGLGACVACSAHGSLYPQLVGDELRGGPGSPSRSPREVREEPSSRSRPVSPWDCTSMDPGQQQEAWTGRTAHIQRCPEHPEEPATYFCATCECDCICAECVVQKNGRHRDHKVMRVGRAHEVLKSRAGALLDEAVALEDDFAMVSDRLAWRRKDIERAAVRGRASVRSAFARVRAQLNEREAELLESLDAYEGESILRLDSGHSEHSGKLHELRRLQESLRSRCRTGGDAVEALNTYSAAKRAIASLREAFRQEDFNSATPPDEFVGLAGSARAELDLHAEGLASLEEAVASLCERGVDFPTAKAPGPHSALGEPSFAPGGWRAAGGGNSSAAAGHLLSMAEPHVYREAHNLPAPTALGVEPREPETRRNQSHGFQASFQQHHLQQAQQRSSAGCFNGRMAPSYPRMSGGEVA</sequence>
<dbReference type="Pfam" id="PF00643">
    <property type="entry name" value="zf-B_box"/>
    <property type="match status" value="1"/>
</dbReference>
<proteinExistence type="predicted"/>
<feature type="region of interest" description="Disordered" evidence="4">
    <location>
        <begin position="495"/>
        <end position="514"/>
    </location>
</feature>
<dbReference type="InterPro" id="IPR017907">
    <property type="entry name" value="Znf_RING_CS"/>
</dbReference>
<gene>
    <name evidence="6" type="ORF">PGLA1383_LOCUS38410</name>
</gene>
<evidence type="ECO:0000313" key="6">
    <source>
        <dbReference type="EMBL" id="CAE8620886.1"/>
    </source>
</evidence>
<evidence type="ECO:0000256" key="3">
    <source>
        <dbReference type="ARBA" id="ARBA00022833"/>
    </source>
</evidence>
<name>A0A813G9G1_POLGL</name>
<protein>
    <recommendedName>
        <fullName evidence="5">B box-type domain-containing protein</fullName>
    </recommendedName>
</protein>
<evidence type="ECO:0000256" key="4">
    <source>
        <dbReference type="SAM" id="MobiDB-lite"/>
    </source>
</evidence>
<dbReference type="InterPro" id="IPR000315">
    <property type="entry name" value="Znf_B-box"/>
</dbReference>
<feature type="domain" description="B box-type" evidence="5">
    <location>
        <begin position="215"/>
        <end position="254"/>
    </location>
</feature>
<dbReference type="PANTHER" id="PTHR25462:SF296">
    <property type="entry name" value="MEIOTIC P26, ISOFORM F"/>
    <property type="match status" value="1"/>
</dbReference>
<dbReference type="AlphaFoldDB" id="A0A813G9G1"/>
<evidence type="ECO:0000313" key="7">
    <source>
        <dbReference type="Proteomes" id="UP000654075"/>
    </source>
</evidence>
<evidence type="ECO:0000256" key="1">
    <source>
        <dbReference type="ARBA" id="ARBA00022723"/>
    </source>
</evidence>
<dbReference type="Gene3D" id="3.30.40.10">
    <property type="entry name" value="Zinc/RING finger domain, C3HC4 (zinc finger)"/>
    <property type="match status" value="1"/>
</dbReference>
<evidence type="ECO:0000259" key="5">
    <source>
        <dbReference type="Pfam" id="PF00643"/>
    </source>
</evidence>
<keyword evidence="3" id="KW-0862">Zinc</keyword>
<dbReference type="PROSITE" id="PS00518">
    <property type="entry name" value="ZF_RING_1"/>
    <property type="match status" value="1"/>
</dbReference>
<dbReference type="CDD" id="cd19756">
    <property type="entry name" value="Bbox2"/>
    <property type="match status" value="1"/>
</dbReference>
<keyword evidence="7" id="KW-1185">Reference proteome</keyword>
<dbReference type="InterPro" id="IPR047153">
    <property type="entry name" value="TRIM45/56/19-like"/>
</dbReference>
<dbReference type="SUPFAM" id="SSF57845">
    <property type="entry name" value="B-box zinc-binding domain"/>
    <property type="match status" value="1"/>
</dbReference>
<dbReference type="Proteomes" id="UP000654075">
    <property type="component" value="Unassembled WGS sequence"/>
</dbReference>
<dbReference type="PANTHER" id="PTHR25462">
    <property type="entry name" value="BONUS, ISOFORM C-RELATED"/>
    <property type="match status" value="1"/>
</dbReference>
<feature type="region of interest" description="Disordered" evidence="4">
    <location>
        <begin position="163"/>
        <end position="207"/>
    </location>
</feature>
<evidence type="ECO:0000256" key="2">
    <source>
        <dbReference type="ARBA" id="ARBA00022771"/>
    </source>
</evidence>
<keyword evidence="2" id="KW-0863">Zinc-finger</keyword>
<feature type="region of interest" description="Disordered" evidence="4">
    <location>
        <begin position="520"/>
        <end position="554"/>
    </location>
</feature>
<dbReference type="InterPro" id="IPR013083">
    <property type="entry name" value="Znf_RING/FYVE/PHD"/>
</dbReference>
<reference evidence="6" key="1">
    <citation type="submission" date="2021-02" db="EMBL/GenBank/DDBJ databases">
        <authorList>
            <person name="Dougan E. K."/>
            <person name="Rhodes N."/>
            <person name="Thang M."/>
            <person name="Chan C."/>
        </authorList>
    </citation>
    <scope>NUCLEOTIDE SEQUENCE</scope>
</reference>
<dbReference type="Gene3D" id="3.30.160.60">
    <property type="entry name" value="Classic Zinc Finger"/>
    <property type="match status" value="1"/>
</dbReference>
<feature type="region of interest" description="Disordered" evidence="4">
    <location>
        <begin position="446"/>
        <end position="465"/>
    </location>
</feature>
<dbReference type="OrthoDB" id="10264738at2759"/>
<feature type="compositionally biased region" description="Low complexity" evidence="4">
    <location>
        <begin position="520"/>
        <end position="534"/>
    </location>
</feature>
<dbReference type="OMA" id="DEICARC"/>
<organism evidence="6 7">
    <name type="scientific">Polarella glacialis</name>
    <name type="common">Dinoflagellate</name>
    <dbReference type="NCBI Taxonomy" id="89957"/>
    <lineage>
        <taxon>Eukaryota</taxon>
        <taxon>Sar</taxon>
        <taxon>Alveolata</taxon>
        <taxon>Dinophyceae</taxon>
        <taxon>Suessiales</taxon>
        <taxon>Suessiaceae</taxon>
        <taxon>Polarella</taxon>
    </lineage>
</organism>
<keyword evidence="1" id="KW-0479">Metal-binding</keyword>
<comment type="caution">
    <text evidence="6">The sequence shown here is derived from an EMBL/GenBank/DDBJ whole genome shotgun (WGS) entry which is preliminary data.</text>
</comment>